<name>A0A0M2PW23_PROHO</name>
<gene>
    <name evidence="1" type="ORF">PROH_11985</name>
</gene>
<evidence type="ECO:0000313" key="2">
    <source>
        <dbReference type="Proteomes" id="UP000034681"/>
    </source>
</evidence>
<reference evidence="1" key="1">
    <citation type="submission" date="2012-04" db="EMBL/GenBank/DDBJ databases">
        <authorList>
            <person name="Borisov I.G."/>
            <person name="Ivanikova N.V."/>
            <person name="Pinevich A.V."/>
        </authorList>
    </citation>
    <scope>NUCLEOTIDE SEQUENCE</scope>
    <source>
        <strain evidence="1">CALU 1027</strain>
    </source>
</reference>
<accession>A0A0M2PW23</accession>
<dbReference type="Proteomes" id="UP000034681">
    <property type="component" value="Unassembled WGS sequence"/>
</dbReference>
<dbReference type="AlphaFoldDB" id="A0A0M2PW23"/>
<comment type="caution">
    <text evidence="1">The sequence shown here is derived from an EMBL/GenBank/DDBJ whole genome shotgun (WGS) entry which is preliminary data.</text>
</comment>
<protein>
    <submittedName>
        <fullName evidence="1">Uncharacterized protein</fullName>
    </submittedName>
</protein>
<keyword evidence="2" id="KW-1185">Reference proteome</keyword>
<proteinExistence type="predicted"/>
<sequence>MISIHFEFWKPEDLIMSYKFKKPLNNFKIGTQHPIFSYKALGLEPNIFYWVLVWIVRRK</sequence>
<evidence type="ECO:0000313" key="1">
    <source>
        <dbReference type="EMBL" id="KKJ00365.1"/>
    </source>
</evidence>
<organism evidence="1 2">
    <name type="scientific">Prochlorothrix hollandica PCC 9006 = CALU 1027</name>
    <dbReference type="NCBI Taxonomy" id="317619"/>
    <lineage>
        <taxon>Bacteria</taxon>
        <taxon>Bacillati</taxon>
        <taxon>Cyanobacteriota</taxon>
        <taxon>Cyanophyceae</taxon>
        <taxon>Prochlorotrichales</taxon>
        <taxon>Prochlorotrichaceae</taxon>
        <taxon>Prochlorothrix</taxon>
    </lineage>
</organism>
<dbReference type="EMBL" id="AJTX02000004">
    <property type="protein sequence ID" value="KKJ00365.1"/>
    <property type="molecule type" value="Genomic_DNA"/>
</dbReference>